<accession>A0ABS2CCM9</accession>
<dbReference type="Gene3D" id="2.40.10.220">
    <property type="entry name" value="predicted glycosyltransferase like domains"/>
    <property type="match status" value="1"/>
</dbReference>
<dbReference type="RefSeq" id="WP_203571213.1">
    <property type="nucleotide sequence ID" value="NZ_WOFE01000003.1"/>
</dbReference>
<dbReference type="SUPFAM" id="SSF141371">
    <property type="entry name" value="PilZ domain-like"/>
    <property type="match status" value="2"/>
</dbReference>
<evidence type="ECO:0000256" key="2">
    <source>
        <dbReference type="ARBA" id="ARBA00022741"/>
    </source>
</evidence>
<reference evidence="6 7" key="1">
    <citation type="submission" date="2019-11" db="EMBL/GenBank/DDBJ databases">
        <title>Novel Deefgea species.</title>
        <authorList>
            <person name="Han J.-H."/>
        </authorList>
    </citation>
    <scope>NUCLEOTIDE SEQUENCE [LARGE SCALE GENOMIC DNA]</scope>
    <source>
        <strain evidence="6 7">LMG 24817</strain>
    </source>
</reference>
<dbReference type="InterPro" id="IPR012349">
    <property type="entry name" value="Split_barrel_FMN-bd"/>
</dbReference>
<name>A0ABS2CCM9_9NEIS</name>
<evidence type="ECO:0000313" key="7">
    <source>
        <dbReference type="Proteomes" id="UP001195660"/>
    </source>
</evidence>
<proteinExistence type="predicted"/>
<keyword evidence="2" id="KW-0547">Nucleotide-binding</keyword>
<organism evidence="6 7">
    <name type="scientific">Deefgea chitinilytica</name>
    <dbReference type="NCBI Taxonomy" id="570276"/>
    <lineage>
        <taxon>Bacteria</taxon>
        <taxon>Pseudomonadati</taxon>
        <taxon>Pseudomonadota</taxon>
        <taxon>Betaproteobacteria</taxon>
        <taxon>Neisseriales</taxon>
        <taxon>Chitinibacteraceae</taxon>
        <taxon>Deefgea</taxon>
    </lineage>
</organism>
<keyword evidence="1" id="KW-0973">c-di-GMP</keyword>
<dbReference type="Gene3D" id="2.30.110.10">
    <property type="entry name" value="Electron Transport, Fmn-binding Protein, Chain A"/>
    <property type="match status" value="1"/>
</dbReference>
<dbReference type="EMBL" id="WOFE01000003">
    <property type="protein sequence ID" value="MBM5571907.1"/>
    <property type="molecule type" value="Genomic_DNA"/>
</dbReference>
<evidence type="ECO:0000256" key="1">
    <source>
        <dbReference type="ARBA" id="ARBA00022636"/>
    </source>
</evidence>
<dbReference type="Proteomes" id="UP001195660">
    <property type="component" value="Unassembled WGS sequence"/>
</dbReference>
<evidence type="ECO:0000256" key="3">
    <source>
        <dbReference type="ARBA" id="ARBA00023143"/>
    </source>
</evidence>
<dbReference type="InterPro" id="IPR009926">
    <property type="entry name" value="T3SS_YcgR_PilZN"/>
</dbReference>
<keyword evidence="7" id="KW-1185">Reference proteome</keyword>
<evidence type="ECO:0000259" key="4">
    <source>
        <dbReference type="Pfam" id="PF07238"/>
    </source>
</evidence>
<evidence type="ECO:0000259" key="5">
    <source>
        <dbReference type="Pfam" id="PF12945"/>
    </source>
</evidence>
<dbReference type="InterPro" id="IPR009875">
    <property type="entry name" value="PilZ_domain"/>
</dbReference>
<sequence>MAHSDLVPLRQQDLAIGEPVPYAIFDAENQLLLNAGQVIHTAKQLETLAKLGMFRNPAWRGVRVAGAVGGARVHQETVSPPEVSPPKAAPIKRHLAQMKVTPGTSLHIQSSIDPSNHNESVKLIGWLDKAGVLLSAVNSQGTILPFREGQSIKAKTIAGKDVISFEAIIEKVCFTPFPYFHLSWPETLQIRQLRNSLRVNTQLIASVSGDGIHSTPARITNLSASGAMLESSELQLETEQEITMALRLHAAGIDHTMSIKAIVRNQKSEPPATSVQYGLEFIPLATTERLVLEHYIFSSILE</sequence>
<evidence type="ECO:0008006" key="8">
    <source>
        <dbReference type="Google" id="ProtNLM"/>
    </source>
</evidence>
<dbReference type="Pfam" id="PF07238">
    <property type="entry name" value="PilZ"/>
    <property type="match status" value="1"/>
</dbReference>
<keyword evidence="3" id="KW-0975">Bacterial flagellum</keyword>
<evidence type="ECO:0000313" key="6">
    <source>
        <dbReference type="EMBL" id="MBM5571907.1"/>
    </source>
</evidence>
<gene>
    <name evidence="6" type="ORF">GM173_10000</name>
</gene>
<comment type="caution">
    <text evidence="6">The sequence shown here is derived from an EMBL/GenBank/DDBJ whole genome shotgun (WGS) entry which is preliminary data.</text>
</comment>
<dbReference type="Pfam" id="PF12945">
    <property type="entry name" value="PilZNR"/>
    <property type="match status" value="1"/>
</dbReference>
<feature type="domain" description="PilZ" evidence="4">
    <location>
        <begin position="192"/>
        <end position="297"/>
    </location>
</feature>
<feature type="domain" description="Type III secretion system flagellar brake protein YcgR PilZN" evidence="5">
    <location>
        <begin position="102"/>
        <end position="185"/>
    </location>
</feature>
<protein>
    <recommendedName>
        <fullName evidence="8">Flagellar brake protein</fullName>
    </recommendedName>
</protein>